<gene>
    <name evidence="1" type="ORF">CAK95_07760</name>
</gene>
<keyword evidence="2" id="KW-1185">Reference proteome</keyword>
<dbReference type="OrthoDB" id="8138536at2"/>
<dbReference type="AlphaFoldDB" id="A0A1W6ZP19"/>
<dbReference type="Proteomes" id="UP000194137">
    <property type="component" value="Chromosome"/>
</dbReference>
<organism evidence="1 2">
    <name type="scientific">Pseudorhodoplanes sinuspersici</name>
    <dbReference type="NCBI Taxonomy" id="1235591"/>
    <lineage>
        <taxon>Bacteria</taxon>
        <taxon>Pseudomonadati</taxon>
        <taxon>Pseudomonadota</taxon>
        <taxon>Alphaproteobacteria</taxon>
        <taxon>Hyphomicrobiales</taxon>
        <taxon>Pseudorhodoplanes</taxon>
    </lineage>
</organism>
<dbReference type="RefSeq" id="WP_086087398.1">
    <property type="nucleotide sequence ID" value="NZ_CP021112.1"/>
</dbReference>
<sequence length="119" mass="13844">MRLTTLSALAAAALGGVLFLTSVPAEAQTRRSQEDFFYYTNQQRDLRHKPRSRITVQRRSYLDPGPELIPGEYKYRDYAEPLYYSALADAVPNQTWSRNPFNGPFDVPYKPWPGRVDWW</sequence>
<accession>A0A1W6ZP19</accession>
<protein>
    <submittedName>
        <fullName evidence="1">Uncharacterized protein</fullName>
    </submittedName>
</protein>
<evidence type="ECO:0000313" key="1">
    <source>
        <dbReference type="EMBL" id="ARP98987.1"/>
    </source>
</evidence>
<name>A0A1W6ZP19_9HYPH</name>
<dbReference type="KEGG" id="psin:CAK95_07760"/>
<reference evidence="1 2" key="1">
    <citation type="submission" date="2017-05" db="EMBL/GenBank/DDBJ databases">
        <title>Full genome sequence of Pseudorhodoplanes sinuspersici.</title>
        <authorList>
            <person name="Dastgheib S.M.M."/>
            <person name="Shavandi M."/>
            <person name="Tirandaz H."/>
        </authorList>
    </citation>
    <scope>NUCLEOTIDE SEQUENCE [LARGE SCALE GENOMIC DNA]</scope>
    <source>
        <strain evidence="1 2">RIPI110</strain>
    </source>
</reference>
<evidence type="ECO:0000313" key="2">
    <source>
        <dbReference type="Proteomes" id="UP000194137"/>
    </source>
</evidence>
<dbReference type="EMBL" id="CP021112">
    <property type="protein sequence ID" value="ARP98987.1"/>
    <property type="molecule type" value="Genomic_DNA"/>
</dbReference>
<proteinExistence type="predicted"/>